<dbReference type="Proteomes" id="UP000057181">
    <property type="component" value="Chromosome"/>
</dbReference>
<dbReference type="Proteomes" id="UP000321155">
    <property type="component" value="Unassembled WGS sequence"/>
</dbReference>
<evidence type="ECO:0000313" key="4">
    <source>
        <dbReference type="Proteomes" id="UP000321155"/>
    </source>
</evidence>
<name>A0A0U3GJL7_9MICC</name>
<evidence type="ECO:0000313" key="1">
    <source>
        <dbReference type="EMBL" id="ALU40366.1"/>
    </source>
</evidence>
<sequence length="76" mass="8243">MSVIVTRRWVGGGPRHFHYDTSEEAEADTRDFIASRLGEDCDPARVEELARRALGCDCVRLDVDGGGIDIGPALVA</sequence>
<proteinExistence type="predicted"/>
<dbReference type="EMBL" id="CP013254">
    <property type="protein sequence ID" value="ALU40366.1"/>
    <property type="molecule type" value="Genomic_DNA"/>
</dbReference>
<evidence type="ECO:0000313" key="3">
    <source>
        <dbReference type="Proteomes" id="UP000057181"/>
    </source>
</evidence>
<organism evidence="1 3">
    <name type="scientific">Kocuria flava</name>
    <dbReference type="NCBI Taxonomy" id="446860"/>
    <lineage>
        <taxon>Bacteria</taxon>
        <taxon>Bacillati</taxon>
        <taxon>Actinomycetota</taxon>
        <taxon>Actinomycetes</taxon>
        <taxon>Micrococcales</taxon>
        <taxon>Micrococcaceae</taxon>
        <taxon>Kocuria</taxon>
    </lineage>
</organism>
<dbReference type="OrthoDB" id="4880361at2"/>
<dbReference type="AlphaFoldDB" id="A0A0U3GJL7"/>
<gene>
    <name evidence="1" type="ORF">AS188_12040</name>
    <name evidence="2" type="ORF">KFL01_22960</name>
</gene>
<dbReference type="KEGG" id="kfv:AS188_12040"/>
<evidence type="ECO:0000313" key="2">
    <source>
        <dbReference type="EMBL" id="GEO92990.1"/>
    </source>
</evidence>
<keyword evidence="4" id="KW-1185">Reference proteome</keyword>
<dbReference type="RefSeq" id="WP_058859057.1">
    <property type="nucleotide sequence ID" value="NZ_BJZR01000075.1"/>
</dbReference>
<reference evidence="1 3" key="1">
    <citation type="submission" date="2015-11" db="EMBL/GenBank/DDBJ databases">
        <title>Complete Genome Sequence of Kocuria flava strain HO-9041.</title>
        <authorList>
            <person name="Zhou M."/>
            <person name="Dai J."/>
        </authorList>
    </citation>
    <scope>NUCLEOTIDE SEQUENCE [LARGE SCALE GENOMIC DNA]</scope>
    <source>
        <strain evidence="1 3">HO-9041</strain>
    </source>
</reference>
<accession>A0A0U3GJL7</accession>
<reference evidence="2 4" key="2">
    <citation type="submission" date="2019-07" db="EMBL/GenBank/DDBJ databases">
        <title>Whole genome shotgun sequence of Kocuria flava NBRC 107626.</title>
        <authorList>
            <person name="Hosoyama A."/>
            <person name="Uohara A."/>
            <person name="Ohji S."/>
            <person name="Ichikawa N."/>
        </authorList>
    </citation>
    <scope>NUCLEOTIDE SEQUENCE [LARGE SCALE GENOMIC DNA]</scope>
    <source>
        <strain evidence="2 4">NBRC 107626</strain>
    </source>
</reference>
<dbReference type="EMBL" id="BJZR01000075">
    <property type="protein sequence ID" value="GEO92990.1"/>
    <property type="molecule type" value="Genomic_DNA"/>
</dbReference>
<protein>
    <submittedName>
        <fullName evidence="1">Uncharacterized protein</fullName>
    </submittedName>
</protein>